<dbReference type="InterPro" id="IPR036390">
    <property type="entry name" value="WH_DNA-bd_sf"/>
</dbReference>
<dbReference type="Gene3D" id="1.10.10.10">
    <property type="entry name" value="Winged helix-like DNA-binding domain superfamily/Winged helix DNA-binding domain"/>
    <property type="match status" value="1"/>
</dbReference>
<proteinExistence type="predicted"/>
<dbReference type="GO" id="GO:0006950">
    <property type="term" value="P:response to stress"/>
    <property type="evidence" value="ECO:0007669"/>
    <property type="project" value="TreeGrafter"/>
</dbReference>
<dbReference type="AlphaFoldDB" id="A0AB39RTV3"/>
<reference evidence="2" key="1">
    <citation type="submission" date="2024-07" db="EMBL/GenBank/DDBJ databases">
        <authorList>
            <person name="Yu S.T."/>
        </authorList>
    </citation>
    <scope>NUCLEOTIDE SEQUENCE</scope>
    <source>
        <strain evidence="2">R41</strain>
    </source>
</reference>
<dbReference type="InterPro" id="IPR036388">
    <property type="entry name" value="WH-like_DNA-bd_sf"/>
</dbReference>
<dbReference type="InterPro" id="IPR039422">
    <property type="entry name" value="MarR/SlyA-like"/>
</dbReference>
<dbReference type="PANTHER" id="PTHR33164:SF99">
    <property type="entry name" value="MARR FAMILY REGULATORY PROTEIN"/>
    <property type="match status" value="1"/>
</dbReference>
<dbReference type="EMBL" id="CP163443">
    <property type="protein sequence ID" value="XDQ58124.1"/>
    <property type="molecule type" value="Genomic_DNA"/>
</dbReference>
<dbReference type="GO" id="GO:0003700">
    <property type="term" value="F:DNA-binding transcription factor activity"/>
    <property type="evidence" value="ECO:0007669"/>
    <property type="project" value="InterPro"/>
</dbReference>
<feature type="domain" description="HTH marR-type" evidence="1">
    <location>
        <begin position="10"/>
        <end position="144"/>
    </location>
</feature>
<organism evidence="2">
    <name type="scientific">Streptomyces sp. R41</name>
    <dbReference type="NCBI Taxonomy" id="3238632"/>
    <lineage>
        <taxon>Bacteria</taxon>
        <taxon>Bacillati</taxon>
        <taxon>Actinomycetota</taxon>
        <taxon>Actinomycetes</taxon>
        <taxon>Kitasatosporales</taxon>
        <taxon>Streptomycetaceae</taxon>
        <taxon>Streptomyces</taxon>
    </lineage>
</organism>
<dbReference type="SMART" id="SM00347">
    <property type="entry name" value="HTH_MARR"/>
    <property type="match status" value="1"/>
</dbReference>
<dbReference type="InterPro" id="IPR000835">
    <property type="entry name" value="HTH_MarR-typ"/>
</dbReference>
<evidence type="ECO:0000313" key="2">
    <source>
        <dbReference type="EMBL" id="XDQ58124.1"/>
    </source>
</evidence>
<dbReference type="Pfam" id="PF12802">
    <property type="entry name" value="MarR_2"/>
    <property type="match status" value="1"/>
</dbReference>
<gene>
    <name evidence="2" type="ORF">AB5J53_44000</name>
</gene>
<dbReference type="PANTHER" id="PTHR33164">
    <property type="entry name" value="TRANSCRIPTIONAL REGULATOR, MARR FAMILY"/>
    <property type="match status" value="1"/>
</dbReference>
<evidence type="ECO:0000259" key="1">
    <source>
        <dbReference type="PROSITE" id="PS50995"/>
    </source>
</evidence>
<dbReference type="SUPFAM" id="SSF46785">
    <property type="entry name" value="Winged helix' DNA-binding domain"/>
    <property type="match status" value="1"/>
</dbReference>
<protein>
    <submittedName>
        <fullName evidence="2">MarR family winged helix-turn-helix transcriptional regulator</fullName>
    </submittedName>
</protein>
<sequence length="155" mass="17328">MERHGLSERELRAWRAFIQMQEVLRSRIEQQLQAGSGLSNADYSVLVALSEAPGGRLRAYELSDELGWEKSRLHHQLTRMCKRGLVERQSGASRAMYAALTPEGRTALEEAAPSHAQEVRRLVIDRLTAEQIDHLAEISSAILDHLHTDHPAVGG</sequence>
<dbReference type="RefSeq" id="WP_369251181.1">
    <property type="nucleotide sequence ID" value="NZ_CP163443.1"/>
</dbReference>
<accession>A0AB39RTV3</accession>
<dbReference type="PROSITE" id="PS50995">
    <property type="entry name" value="HTH_MARR_2"/>
    <property type="match status" value="1"/>
</dbReference>
<name>A0AB39RTV3_9ACTN</name>